<name>A0A3P7XPM0_9TREM</name>
<dbReference type="EMBL" id="UZAI01002999">
    <property type="protein sequence ID" value="VDO76326.1"/>
    <property type="molecule type" value="Genomic_DNA"/>
</dbReference>
<sequence>MIIIITHINNRSIFISGYFHIITNSYSWATLSNCTGIIKRYLK</sequence>
<accession>A0A3P7XPM0</accession>
<organism evidence="1 2">
    <name type="scientific">Schistosoma margrebowiei</name>
    <dbReference type="NCBI Taxonomy" id="48269"/>
    <lineage>
        <taxon>Eukaryota</taxon>
        <taxon>Metazoa</taxon>
        <taxon>Spiralia</taxon>
        <taxon>Lophotrochozoa</taxon>
        <taxon>Platyhelminthes</taxon>
        <taxon>Trematoda</taxon>
        <taxon>Digenea</taxon>
        <taxon>Strigeidida</taxon>
        <taxon>Schistosomatoidea</taxon>
        <taxon>Schistosomatidae</taxon>
        <taxon>Schistosoma</taxon>
    </lineage>
</organism>
<evidence type="ECO:0000313" key="1">
    <source>
        <dbReference type="EMBL" id="VDO76326.1"/>
    </source>
</evidence>
<evidence type="ECO:0000313" key="2">
    <source>
        <dbReference type="Proteomes" id="UP000277204"/>
    </source>
</evidence>
<keyword evidence="2" id="KW-1185">Reference proteome</keyword>
<dbReference type="Proteomes" id="UP000277204">
    <property type="component" value="Unassembled WGS sequence"/>
</dbReference>
<gene>
    <name evidence="1" type="ORF">SMRZ_LOCUS7441</name>
</gene>
<proteinExistence type="predicted"/>
<reference evidence="1 2" key="1">
    <citation type="submission" date="2018-11" db="EMBL/GenBank/DDBJ databases">
        <authorList>
            <consortium name="Pathogen Informatics"/>
        </authorList>
    </citation>
    <scope>NUCLEOTIDE SEQUENCE [LARGE SCALE GENOMIC DNA]</scope>
    <source>
        <strain evidence="1 2">Zambia</strain>
    </source>
</reference>
<dbReference type="AlphaFoldDB" id="A0A3P7XPM0"/>
<protein>
    <submittedName>
        <fullName evidence="1">Uncharacterized protein</fullName>
    </submittedName>
</protein>